<dbReference type="InterPro" id="IPR000782">
    <property type="entry name" value="FAS1_domain"/>
</dbReference>
<dbReference type="PROSITE" id="PS50213">
    <property type="entry name" value="FAS1"/>
    <property type="match status" value="1"/>
</dbReference>
<dbReference type="PANTHER" id="PTHR10900">
    <property type="entry name" value="PERIOSTIN-RELATED"/>
    <property type="match status" value="1"/>
</dbReference>
<dbReference type="Pfam" id="PF02469">
    <property type="entry name" value="Fasciclin"/>
    <property type="match status" value="1"/>
</dbReference>
<proteinExistence type="predicted"/>
<dbReference type="EMBL" id="BAAAPU010000007">
    <property type="protein sequence ID" value="GAA1977688.1"/>
    <property type="molecule type" value="Genomic_DNA"/>
</dbReference>
<dbReference type="SUPFAM" id="SSF82153">
    <property type="entry name" value="FAS1 domain"/>
    <property type="match status" value="1"/>
</dbReference>
<keyword evidence="5" id="KW-1185">Reference proteome</keyword>
<evidence type="ECO:0000313" key="4">
    <source>
        <dbReference type="EMBL" id="GAA1977688.1"/>
    </source>
</evidence>
<dbReference type="InterPro" id="IPR036378">
    <property type="entry name" value="FAS1_dom_sf"/>
</dbReference>
<dbReference type="InterPro" id="IPR050904">
    <property type="entry name" value="Adhesion/Biosynth-related"/>
</dbReference>
<evidence type="ECO:0000259" key="3">
    <source>
        <dbReference type="PROSITE" id="PS50213"/>
    </source>
</evidence>
<keyword evidence="2" id="KW-0732">Signal</keyword>
<protein>
    <recommendedName>
        <fullName evidence="3">FAS1 domain-containing protein</fullName>
    </recommendedName>
</protein>
<feature type="signal peptide" evidence="2">
    <location>
        <begin position="1"/>
        <end position="30"/>
    </location>
</feature>
<evidence type="ECO:0000313" key="5">
    <source>
        <dbReference type="Proteomes" id="UP001500013"/>
    </source>
</evidence>
<feature type="domain" description="FAS1" evidence="3">
    <location>
        <begin position="92"/>
        <end position="222"/>
    </location>
</feature>
<dbReference type="PROSITE" id="PS51257">
    <property type="entry name" value="PROKAR_LIPOPROTEIN"/>
    <property type="match status" value="1"/>
</dbReference>
<evidence type="ECO:0000256" key="1">
    <source>
        <dbReference type="SAM" id="MobiDB-lite"/>
    </source>
</evidence>
<feature type="region of interest" description="Disordered" evidence="1">
    <location>
        <begin position="26"/>
        <end position="62"/>
    </location>
</feature>
<dbReference type="RefSeq" id="WP_344060690.1">
    <property type="nucleotide sequence ID" value="NZ_BAAAPU010000007.1"/>
</dbReference>
<sequence length="224" mass="22195">MKSMKTRSGLVALAIALPLGLAACSSNSDAASPAASSTAAGSMSSTPSDNMSSTPSDTMSSSASMDAASAVFGEGCAAVPKDGKGSFNGMATDPVATAASNNPLLSTLVTAVKQAGLVDTLNSAPEITVFAPVNDAFAKIPAADLKKVLADKPTLTKILTNHVVAGKIAPDQLAGDHKTLAGTTITVKGSGKDFTVGKANAKVICGNVPTANATVYIIDGVLMP</sequence>
<dbReference type="PANTHER" id="PTHR10900:SF77">
    <property type="entry name" value="FI19380P1"/>
    <property type="match status" value="1"/>
</dbReference>
<dbReference type="Gene3D" id="2.30.180.10">
    <property type="entry name" value="FAS1 domain"/>
    <property type="match status" value="1"/>
</dbReference>
<reference evidence="4 5" key="1">
    <citation type="journal article" date="2019" name="Int. J. Syst. Evol. Microbiol.">
        <title>The Global Catalogue of Microorganisms (GCM) 10K type strain sequencing project: providing services to taxonomists for standard genome sequencing and annotation.</title>
        <authorList>
            <consortium name="The Broad Institute Genomics Platform"/>
            <consortium name="The Broad Institute Genome Sequencing Center for Infectious Disease"/>
            <person name="Wu L."/>
            <person name="Ma J."/>
        </authorList>
    </citation>
    <scope>NUCLEOTIDE SEQUENCE [LARGE SCALE GENOMIC DNA]</scope>
    <source>
        <strain evidence="4 5">JCM 15628</strain>
    </source>
</reference>
<organism evidence="4 5">
    <name type="scientific">Terrabacter lapilli</name>
    <dbReference type="NCBI Taxonomy" id="436231"/>
    <lineage>
        <taxon>Bacteria</taxon>
        <taxon>Bacillati</taxon>
        <taxon>Actinomycetota</taxon>
        <taxon>Actinomycetes</taxon>
        <taxon>Micrococcales</taxon>
        <taxon>Intrasporangiaceae</taxon>
        <taxon>Terrabacter</taxon>
    </lineage>
</organism>
<name>A0ABN2RZG1_9MICO</name>
<feature type="chain" id="PRO_5046810770" description="FAS1 domain-containing protein" evidence="2">
    <location>
        <begin position="31"/>
        <end position="224"/>
    </location>
</feature>
<evidence type="ECO:0000256" key="2">
    <source>
        <dbReference type="SAM" id="SignalP"/>
    </source>
</evidence>
<gene>
    <name evidence="4" type="ORF">GCM10009817_17640</name>
</gene>
<comment type="caution">
    <text evidence="4">The sequence shown here is derived from an EMBL/GenBank/DDBJ whole genome shotgun (WGS) entry which is preliminary data.</text>
</comment>
<accession>A0ABN2RZG1</accession>
<dbReference type="Proteomes" id="UP001500013">
    <property type="component" value="Unassembled WGS sequence"/>
</dbReference>
<dbReference type="SMART" id="SM00554">
    <property type="entry name" value="FAS1"/>
    <property type="match status" value="1"/>
</dbReference>